<accession>A0A6C0H889</accession>
<reference evidence="2" key="1">
    <citation type="journal article" date="2020" name="Nature">
        <title>Giant virus diversity and host interactions through global metagenomics.</title>
        <authorList>
            <person name="Schulz F."/>
            <person name="Roux S."/>
            <person name="Paez-Espino D."/>
            <person name="Jungbluth S."/>
            <person name="Walsh D.A."/>
            <person name="Denef V.J."/>
            <person name="McMahon K.D."/>
            <person name="Konstantinidis K.T."/>
            <person name="Eloe-Fadrosh E.A."/>
            <person name="Kyrpides N.C."/>
            <person name="Woyke T."/>
        </authorList>
    </citation>
    <scope>NUCLEOTIDE SEQUENCE</scope>
    <source>
        <strain evidence="2">GVMAG-M-3300023179-82</strain>
    </source>
</reference>
<dbReference type="InterPro" id="IPR035437">
    <property type="entry name" value="SNase_OB-fold_sf"/>
</dbReference>
<dbReference type="Pfam" id="PF00565">
    <property type="entry name" value="SNase"/>
    <property type="match status" value="1"/>
</dbReference>
<dbReference type="AlphaFoldDB" id="A0A6C0H889"/>
<proteinExistence type="predicted"/>
<dbReference type="SUPFAM" id="SSF50199">
    <property type="entry name" value="Staphylococcal nuclease"/>
    <property type="match status" value="1"/>
</dbReference>
<protein>
    <recommendedName>
        <fullName evidence="1">TNase-like domain-containing protein</fullName>
    </recommendedName>
</protein>
<dbReference type="InterPro" id="IPR016071">
    <property type="entry name" value="Staphylococal_nuclease_OB-fold"/>
</dbReference>
<organism evidence="2">
    <name type="scientific">viral metagenome</name>
    <dbReference type="NCBI Taxonomy" id="1070528"/>
    <lineage>
        <taxon>unclassified sequences</taxon>
        <taxon>metagenomes</taxon>
        <taxon>organismal metagenomes</taxon>
    </lineage>
</organism>
<evidence type="ECO:0000259" key="1">
    <source>
        <dbReference type="Pfam" id="PF00565"/>
    </source>
</evidence>
<feature type="domain" description="TNase-like" evidence="1">
    <location>
        <begin position="54"/>
        <end position="154"/>
    </location>
</feature>
<dbReference type="EMBL" id="MN739902">
    <property type="protein sequence ID" value="QHT76791.1"/>
    <property type="molecule type" value="Genomic_DNA"/>
</dbReference>
<name>A0A6C0H889_9ZZZZ</name>
<sequence length="169" mass="19353">MEDNIISELAKYTYDNTPEYSLNGLTTICRVVDIYDGDTCSCIIGHNNVFHKYKVRLAEIDTCEIKSKNDDTHYLALQARKKLCSLISNKLDNIDINITRKDLRTILNNEIFLLQIKCGEFDKYGRLLGWLYSNDNTSLNQLLINSHLAYSYNGGTKLSEKSQINTLNT</sequence>
<evidence type="ECO:0000313" key="2">
    <source>
        <dbReference type="EMBL" id="QHT76791.1"/>
    </source>
</evidence>
<dbReference type="Gene3D" id="2.40.50.90">
    <property type="match status" value="1"/>
</dbReference>